<name>A0A6J4J203_9ACTN</name>
<evidence type="ECO:0000256" key="1">
    <source>
        <dbReference type="SAM" id="MobiDB-lite"/>
    </source>
</evidence>
<feature type="region of interest" description="Disordered" evidence="1">
    <location>
        <begin position="1"/>
        <end position="428"/>
    </location>
</feature>
<sequence>VQRALRTHQRSGAGRRAVGLRGRPPSRLGRRHRPGLRRPGPGRRPRRAARDPRHRGPRAALLRPAAGDLPHPAQHGQPRRPGRADHHPGDGAGLRPAARGDRPVGGRRQRRLRRRHGEAARRCRRTVVRLRGGGGPDRSRHRAVHRQPRGTDRDPLVRRHPGAVPGLAGLHAAADRRGRHGAGARPGDLRDQRPERAGDARLDPRPRGHRALRRAAAQPVAHPEGEGAGALAAGRRAHPHRRDRRGGPPGHRGAQRGPGPGHRCRPRGHPLRRPAGHPPAAVPDLRAGPHQFRTPRVRRRWQRRGGPARRHRRHEDQGVGVRHRVEPGGDQRHRRRRPARVGGAGLRRWQHAAVRGRRRGHRRHQPLRWARPGAGRRPRRPGGGHHRQRPGSARHGGVPELHHHRWSPAAGRERRRARPATGGGDRSL</sequence>
<organism evidence="2">
    <name type="scientific">uncultured Blastococcus sp</name>
    <dbReference type="NCBI Taxonomy" id="217144"/>
    <lineage>
        <taxon>Bacteria</taxon>
        <taxon>Bacillati</taxon>
        <taxon>Actinomycetota</taxon>
        <taxon>Actinomycetes</taxon>
        <taxon>Geodermatophilales</taxon>
        <taxon>Geodermatophilaceae</taxon>
        <taxon>Blastococcus</taxon>
        <taxon>environmental samples</taxon>
    </lineage>
</organism>
<feature type="compositionally biased region" description="Low complexity" evidence="1">
    <location>
        <begin position="58"/>
        <end position="70"/>
    </location>
</feature>
<dbReference type="AlphaFoldDB" id="A0A6J4J203"/>
<feature type="non-terminal residue" evidence="2">
    <location>
        <position position="428"/>
    </location>
</feature>
<feature type="compositionally biased region" description="Low complexity" evidence="1">
    <location>
        <begin position="10"/>
        <end position="27"/>
    </location>
</feature>
<feature type="compositionally biased region" description="Basic and acidic residues" evidence="1">
    <location>
        <begin position="187"/>
        <end position="206"/>
    </location>
</feature>
<proteinExistence type="predicted"/>
<dbReference type="EMBL" id="CADCTN010000198">
    <property type="protein sequence ID" value="CAA9264846.1"/>
    <property type="molecule type" value="Genomic_DNA"/>
</dbReference>
<feature type="compositionally biased region" description="Basic residues" evidence="1">
    <location>
        <begin position="28"/>
        <end position="57"/>
    </location>
</feature>
<feature type="compositionally biased region" description="Basic residues" evidence="1">
    <location>
        <begin position="293"/>
        <end position="313"/>
    </location>
</feature>
<feature type="compositionally biased region" description="Basic residues" evidence="1">
    <location>
        <begin position="374"/>
        <end position="389"/>
    </location>
</feature>
<gene>
    <name evidence="2" type="ORF">AVDCRST_MAG52-2810</name>
</gene>
<protein>
    <submittedName>
        <fullName evidence="2">Xylose ABC transporter, permease protein XylH</fullName>
    </submittedName>
</protein>
<accession>A0A6J4J203</accession>
<feature type="compositionally biased region" description="Basic residues" evidence="1">
    <location>
        <begin position="235"/>
        <end position="244"/>
    </location>
</feature>
<feature type="compositionally biased region" description="Basic residues" evidence="1">
    <location>
        <begin position="139"/>
        <end position="148"/>
    </location>
</feature>
<feature type="compositionally biased region" description="Basic residues" evidence="1">
    <location>
        <begin position="105"/>
        <end position="128"/>
    </location>
</feature>
<feature type="non-terminal residue" evidence="2">
    <location>
        <position position="1"/>
    </location>
</feature>
<reference evidence="2" key="1">
    <citation type="submission" date="2020-02" db="EMBL/GenBank/DDBJ databases">
        <authorList>
            <person name="Meier V. D."/>
        </authorList>
    </citation>
    <scope>NUCLEOTIDE SEQUENCE</scope>
    <source>
        <strain evidence="2">AVDCRST_MAG52</strain>
    </source>
</reference>
<evidence type="ECO:0000313" key="2">
    <source>
        <dbReference type="EMBL" id="CAA9264846.1"/>
    </source>
</evidence>
<feature type="compositionally biased region" description="Basic residues" evidence="1">
    <location>
        <begin position="348"/>
        <end position="366"/>
    </location>
</feature>
<feature type="compositionally biased region" description="Basic residues" evidence="1">
    <location>
        <begin position="262"/>
        <end position="275"/>
    </location>
</feature>